<evidence type="ECO:0000256" key="4">
    <source>
        <dbReference type="ARBA" id="ARBA00022989"/>
    </source>
</evidence>
<feature type="transmembrane region" description="Helical" evidence="10">
    <location>
        <begin position="335"/>
        <end position="352"/>
    </location>
</feature>
<reference evidence="12 13" key="1">
    <citation type="submission" date="2017-01" db="EMBL/GenBank/DDBJ databases">
        <title>Complete Genome Sequence of Dolosigranulum pigrum isolated from a Patient with interstitial lung disease.</title>
        <authorList>
            <person name="Mukhopadhyay R."/>
            <person name="Joaquin J."/>
            <person name="Hogue R."/>
            <person name="Fitzgerald S."/>
            <person name="Jospin G."/>
            <person name="Eisen J.A."/>
            <person name="Chaturvedi V."/>
        </authorList>
    </citation>
    <scope>NUCLEOTIDE SEQUENCE [LARGE SCALE GENOMIC DNA]</scope>
    <source>
        <strain evidence="12 13">15S00348</strain>
    </source>
</reference>
<evidence type="ECO:0000256" key="5">
    <source>
        <dbReference type="ARBA" id="ARBA00023065"/>
    </source>
</evidence>
<accession>A0A1S8KM04</accession>
<evidence type="ECO:0000256" key="8">
    <source>
        <dbReference type="ARBA" id="ARBA00023214"/>
    </source>
</evidence>
<dbReference type="InterPro" id="IPR036721">
    <property type="entry name" value="RCK_C_sf"/>
</dbReference>
<evidence type="ECO:0000256" key="6">
    <source>
        <dbReference type="ARBA" id="ARBA00023136"/>
    </source>
</evidence>
<feature type="transmembrane region" description="Helical" evidence="10">
    <location>
        <begin position="303"/>
        <end position="323"/>
    </location>
</feature>
<dbReference type="Gene3D" id="1.10.3080.10">
    <property type="entry name" value="Clc chloride channel"/>
    <property type="match status" value="1"/>
</dbReference>
<evidence type="ECO:0000256" key="2">
    <source>
        <dbReference type="ARBA" id="ARBA00022448"/>
    </source>
</evidence>
<feature type="transmembrane region" description="Helical" evidence="10">
    <location>
        <begin position="20"/>
        <end position="41"/>
    </location>
</feature>
<feature type="transmembrane region" description="Helical" evidence="10">
    <location>
        <begin position="364"/>
        <end position="388"/>
    </location>
</feature>
<dbReference type="Gene3D" id="3.30.70.1450">
    <property type="entry name" value="Regulator of K+ conductance, C-terminal domain"/>
    <property type="match status" value="1"/>
</dbReference>
<dbReference type="GO" id="GO:0008324">
    <property type="term" value="F:monoatomic cation transmembrane transporter activity"/>
    <property type="evidence" value="ECO:0007669"/>
    <property type="project" value="InterPro"/>
</dbReference>
<dbReference type="Pfam" id="PF02080">
    <property type="entry name" value="TrkA_C"/>
    <property type="match status" value="1"/>
</dbReference>
<gene>
    <name evidence="12" type="ORF">BWX42_02335</name>
</gene>
<evidence type="ECO:0000256" key="1">
    <source>
        <dbReference type="ARBA" id="ARBA00004141"/>
    </source>
</evidence>
<comment type="subcellular location">
    <subcellularLocation>
        <location evidence="1">Membrane</location>
        <topology evidence="1">Multi-pass membrane protein</topology>
    </subcellularLocation>
</comment>
<feature type="transmembrane region" description="Helical" evidence="10">
    <location>
        <begin position="194"/>
        <end position="218"/>
    </location>
</feature>
<dbReference type="SUPFAM" id="SSF116726">
    <property type="entry name" value="TrkA C-terminal domain-like"/>
    <property type="match status" value="1"/>
</dbReference>
<dbReference type="AlphaFoldDB" id="A0A1S8KM04"/>
<dbReference type="PANTHER" id="PTHR43427:SF6">
    <property type="entry name" value="CHLORIDE CHANNEL PROTEIN CLC-E"/>
    <property type="match status" value="1"/>
</dbReference>
<name>A0A1S8KM04_9LACT</name>
<evidence type="ECO:0000256" key="3">
    <source>
        <dbReference type="ARBA" id="ARBA00022692"/>
    </source>
</evidence>
<dbReference type="PRINTS" id="PR00762">
    <property type="entry name" value="CLCHANNEL"/>
</dbReference>
<dbReference type="SUPFAM" id="SSF81340">
    <property type="entry name" value="Clc chloride channel"/>
    <property type="match status" value="1"/>
</dbReference>
<evidence type="ECO:0000313" key="12">
    <source>
        <dbReference type="EMBL" id="OOL80767.1"/>
    </source>
</evidence>
<keyword evidence="5" id="KW-0406">Ion transport</keyword>
<feature type="transmembrane region" description="Helical" evidence="10">
    <location>
        <begin position="267"/>
        <end position="291"/>
    </location>
</feature>
<evidence type="ECO:0000256" key="10">
    <source>
        <dbReference type="SAM" id="Phobius"/>
    </source>
</evidence>
<dbReference type="GO" id="GO:0006813">
    <property type="term" value="P:potassium ion transport"/>
    <property type="evidence" value="ECO:0007669"/>
    <property type="project" value="InterPro"/>
</dbReference>
<dbReference type="PROSITE" id="PS51202">
    <property type="entry name" value="RCK_C"/>
    <property type="match status" value="1"/>
</dbReference>
<evidence type="ECO:0000259" key="11">
    <source>
        <dbReference type="PROSITE" id="PS51202"/>
    </source>
</evidence>
<dbReference type="PANTHER" id="PTHR43427">
    <property type="entry name" value="CHLORIDE CHANNEL PROTEIN CLC-E"/>
    <property type="match status" value="1"/>
</dbReference>
<keyword evidence="7" id="KW-0869">Chloride channel</keyword>
<keyword evidence="8" id="KW-0868">Chloride</keyword>
<feature type="domain" description="RCK C-terminal" evidence="11">
    <location>
        <begin position="429"/>
        <end position="510"/>
    </location>
</feature>
<dbReference type="Proteomes" id="UP000190409">
    <property type="component" value="Unassembled WGS sequence"/>
</dbReference>
<feature type="transmembrane region" description="Helical" evidence="10">
    <location>
        <begin position="157"/>
        <end position="182"/>
    </location>
</feature>
<evidence type="ECO:0000313" key="13">
    <source>
        <dbReference type="Proteomes" id="UP000190409"/>
    </source>
</evidence>
<keyword evidence="3 10" id="KW-0812">Transmembrane</keyword>
<keyword evidence="9" id="KW-0407">Ion channel</keyword>
<evidence type="ECO:0000256" key="7">
    <source>
        <dbReference type="ARBA" id="ARBA00023173"/>
    </source>
</evidence>
<comment type="caution">
    <text evidence="12">The sequence shown here is derived from an EMBL/GenBank/DDBJ whole genome shotgun (WGS) entry which is preliminary data.</text>
</comment>
<sequence>MSIRRGVIVSKLNWSKIEFVWRGVLVGSIVGFVISLFRLGLHYALTFVFWAYEYMNEHPWWIIPWVLLSLVVAGIVIKLVQDEPDIKGSGVHDVEGHLEGVIQLDWFSVLWRKFFGGILAIGSGLALGRQGPAIQIGGMVGLGLHQAIGGNRSQENIMLSAGAGAGLAAIFNTPVSGIMFMIEEVHHKLSTSLILTTFSATVTANYITSYFFGINPVLYFDVLEFFPMHYYGYLIGMGIILAIVGKIHKELAMMIPNWLQKLPIPSYALPVLSYLMIIPMGLFLPMLLAGGSNLIISSGSGDFSVRILLALALARFVLMHASYDTGVPGGGFTPVLTLGALLGGAFGTVLINQGYVDEVFLRSFVVYAMGGFLTSFTRASLTAVFLMMELTGSVTHLMPLAVVGLTTYTVSEMLNSESFYRMALLKKINQMPSALVGAIESFEVVVNRNSALDQQATDELDMPTGSQIVKISRHMKEFIPRTSTVLQANDILYIQADSEMIHQTMEYIEHLNTHNVKK</sequence>
<proteinExistence type="predicted"/>
<protein>
    <recommendedName>
        <fullName evidence="11">RCK C-terminal domain-containing protein</fullName>
    </recommendedName>
</protein>
<keyword evidence="2" id="KW-0813">Transport</keyword>
<dbReference type="GO" id="GO:0005254">
    <property type="term" value="F:chloride channel activity"/>
    <property type="evidence" value="ECO:0007669"/>
    <property type="project" value="UniProtKB-KW"/>
</dbReference>
<keyword evidence="6 10" id="KW-0472">Membrane</keyword>
<dbReference type="InterPro" id="IPR050368">
    <property type="entry name" value="ClC-type_chloride_channel"/>
</dbReference>
<dbReference type="InterPro" id="IPR006037">
    <property type="entry name" value="RCK_C"/>
</dbReference>
<dbReference type="GO" id="GO:0034707">
    <property type="term" value="C:chloride channel complex"/>
    <property type="evidence" value="ECO:0007669"/>
    <property type="project" value="UniProtKB-KW"/>
</dbReference>
<dbReference type="EMBL" id="MUYF01000003">
    <property type="protein sequence ID" value="OOL80767.1"/>
    <property type="molecule type" value="Genomic_DNA"/>
</dbReference>
<feature type="transmembrane region" description="Helical" evidence="10">
    <location>
        <begin position="230"/>
        <end position="247"/>
    </location>
</feature>
<keyword evidence="4 10" id="KW-1133">Transmembrane helix</keyword>
<feature type="transmembrane region" description="Helical" evidence="10">
    <location>
        <begin position="61"/>
        <end position="80"/>
    </location>
</feature>
<dbReference type="InterPro" id="IPR014743">
    <property type="entry name" value="Cl-channel_core"/>
</dbReference>
<dbReference type="InterPro" id="IPR001807">
    <property type="entry name" value="ClC"/>
</dbReference>
<organism evidence="12 13">
    <name type="scientific">Dolosigranulum pigrum</name>
    <dbReference type="NCBI Taxonomy" id="29394"/>
    <lineage>
        <taxon>Bacteria</taxon>
        <taxon>Bacillati</taxon>
        <taxon>Bacillota</taxon>
        <taxon>Bacilli</taxon>
        <taxon>Lactobacillales</taxon>
        <taxon>Carnobacteriaceae</taxon>
        <taxon>Dolosigranulum</taxon>
    </lineage>
</organism>
<dbReference type="Pfam" id="PF00654">
    <property type="entry name" value="Voltage_CLC"/>
    <property type="match status" value="1"/>
</dbReference>
<dbReference type="CDD" id="cd01031">
    <property type="entry name" value="EriC"/>
    <property type="match status" value="1"/>
</dbReference>
<evidence type="ECO:0000256" key="9">
    <source>
        <dbReference type="ARBA" id="ARBA00023303"/>
    </source>
</evidence>